<keyword evidence="8" id="KW-1185">Reference proteome</keyword>
<organism evidence="7 8">
    <name type="scientific">Athelia psychrophila</name>
    <dbReference type="NCBI Taxonomy" id="1759441"/>
    <lineage>
        <taxon>Eukaryota</taxon>
        <taxon>Fungi</taxon>
        <taxon>Dikarya</taxon>
        <taxon>Basidiomycota</taxon>
        <taxon>Agaricomycotina</taxon>
        <taxon>Agaricomycetes</taxon>
        <taxon>Agaricomycetidae</taxon>
        <taxon>Atheliales</taxon>
        <taxon>Atheliaceae</taxon>
        <taxon>Athelia</taxon>
    </lineage>
</organism>
<evidence type="ECO:0000256" key="2">
    <source>
        <dbReference type="ARBA" id="ARBA00022771"/>
    </source>
</evidence>
<evidence type="ECO:0000313" key="7">
    <source>
        <dbReference type="EMBL" id="KZP22379.1"/>
    </source>
</evidence>
<evidence type="ECO:0000256" key="1">
    <source>
        <dbReference type="ARBA" id="ARBA00022723"/>
    </source>
</evidence>
<evidence type="ECO:0000256" key="3">
    <source>
        <dbReference type="ARBA" id="ARBA00022833"/>
    </source>
</evidence>
<keyword evidence="2 4" id="KW-0863">Zinc-finger</keyword>
<keyword evidence="1" id="KW-0479">Metal-binding</keyword>
<dbReference type="AlphaFoldDB" id="A0A166KYC6"/>
<dbReference type="Proteomes" id="UP000076532">
    <property type="component" value="Unassembled WGS sequence"/>
</dbReference>
<dbReference type="Gene3D" id="6.10.140.2220">
    <property type="match status" value="1"/>
</dbReference>
<evidence type="ECO:0000259" key="6">
    <source>
        <dbReference type="PROSITE" id="PS50865"/>
    </source>
</evidence>
<dbReference type="PANTHER" id="PTHR46758:SF2">
    <property type="entry name" value="OJ1485_B09.11 PROTEIN"/>
    <property type="match status" value="1"/>
</dbReference>
<sequence length="408" mass="45825">MHSRQFGAEKEKGIGGGIVSKESQRNLEMAEKLCQKGNPNAAAPYIMKAIEDTNNTDAFVQMAFLFSDMNDSVECLETGINHGRTCLKKKFGPNVFDDGSEYVGHFWDFAESRPYMRGLQAMVRIAFDAKQYRKSADAAIEMLRLCPGDNLGQRYWLGSLLLRVGRFSDALFFAQQWMSDSLGEVRITAHGGTKFGKPHSTPLLASEEGMLANYFKDALVYTAAYASFKLYGDCPQSQQYLRLAAKINPIILVKILAKIAAPTSLNMMPRAQNGPEDAQDYLWLTQDLWMQPDVWEWADQDPDTRSTVRRLCSRDACQKVETEVAQFKRCAACKTVNYCSAECQKKDWKAHKPSCQEHQSMKKAQKAYTRGKKTNPDAPLIASADFMGGEIFTHENHGGTDTKYCDSQ</sequence>
<gene>
    <name evidence="7" type="ORF">FIBSPDRAFT_952990</name>
</gene>
<name>A0A166KYC6_9AGAM</name>
<dbReference type="GO" id="GO:0008270">
    <property type="term" value="F:zinc ion binding"/>
    <property type="evidence" value="ECO:0007669"/>
    <property type="project" value="UniProtKB-KW"/>
</dbReference>
<accession>A0A166KYC6</accession>
<reference evidence="7 8" key="1">
    <citation type="journal article" date="2016" name="Mol. Biol. Evol.">
        <title>Comparative Genomics of Early-Diverging Mushroom-Forming Fungi Provides Insights into the Origins of Lignocellulose Decay Capabilities.</title>
        <authorList>
            <person name="Nagy L.G."/>
            <person name="Riley R."/>
            <person name="Tritt A."/>
            <person name="Adam C."/>
            <person name="Daum C."/>
            <person name="Floudas D."/>
            <person name="Sun H."/>
            <person name="Yadav J.S."/>
            <person name="Pangilinan J."/>
            <person name="Larsson K.H."/>
            <person name="Matsuura K."/>
            <person name="Barry K."/>
            <person name="Labutti K."/>
            <person name="Kuo R."/>
            <person name="Ohm R.A."/>
            <person name="Bhattacharya S.S."/>
            <person name="Shirouzu T."/>
            <person name="Yoshinaga Y."/>
            <person name="Martin F.M."/>
            <person name="Grigoriev I.V."/>
            <person name="Hibbett D.S."/>
        </authorList>
    </citation>
    <scope>NUCLEOTIDE SEQUENCE [LARGE SCALE GENOMIC DNA]</scope>
    <source>
        <strain evidence="7 8">CBS 109695</strain>
    </source>
</reference>
<dbReference type="STRING" id="436010.A0A166KYC6"/>
<dbReference type="Gene3D" id="1.25.40.10">
    <property type="entry name" value="Tetratricopeptide repeat domain"/>
    <property type="match status" value="1"/>
</dbReference>
<dbReference type="PANTHER" id="PTHR46758">
    <property type="entry name" value="MYND DOMAIN-CONTAINING"/>
    <property type="match status" value="1"/>
</dbReference>
<dbReference type="OrthoDB" id="432970at2759"/>
<evidence type="ECO:0000313" key="8">
    <source>
        <dbReference type="Proteomes" id="UP000076532"/>
    </source>
</evidence>
<evidence type="ECO:0000256" key="5">
    <source>
        <dbReference type="SAM" id="MobiDB-lite"/>
    </source>
</evidence>
<dbReference type="InterPro" id="IPR002893">
    <property type="entry name" value="Znf_MYND"/>
</dbReference>
<feature type="domain" description="MYND-type" evidence="6">
    <location>
        <begin position="317"/>
        <end position="355"/>
    </location>
</feature>
<protein>
    <recommendedName>
        <fullName evidence="6">MYND-type domain-containing protein</fullName>
    </recommendedName>
</protein>
<dbReference type="InterPro" id="IPR044508">
    <property type="entry name" value="At5g50450/At1g67340-like"/>
</dbReference>
<feature type="region of interest" description="Disordered" evidence="5">
    <location>
        <begin position="1"/>
        <end position="20"/>
    </location>
</feature>
<dbReference type="SUPFAM" id="SSF144232">
    <property type="entry name" value="HIT/MYND zinc finger-like"/>
    <property type="match status" value="1"/>
</dbReference>
<keyword evidence="3" id="KW-0862">Zinc</keyword>
<dbReference type="Pfam" id="PF01753">
    <property type="entry name" value="zf-MYND"/>
    <property type="match status" value="1"/>
</dbReference>
<proteinExistence type="predicted"/>
<dbReference type="InterPro" id="IPR011990">
    <property type="entry name" value="TPR-like_helical_dom_sf"/>
</dbReference>
<dbReference type="PROSITE" id="PS50865">
    <property type="entry name" value="ZF_MYND_2"/>
    <property type="match status" value="1"/>
</dbReference>
<dbReference type="EMBL" id="KV417540">
    <property type="protein sequence ID" value="KZP22379.1"/>
    <property type="molecule type" value="Genomic_DNA"/>
</dbReference>
<evidence type="ECO:0000256" key="4">
    <source>
        <dbReference type="PROSITE-ProRule" id="PRU00134"/>
    </source>
</evidence>